<dbReference type="InterPro" id="IPR013078">
    <property type="entry name" value="His_Pase_superF_clade-1"/>
</dbReference>
<sequence>MKALLLALTLLTAAGAAQALPDLVLLVRHAEKSNEPGRDPGLSEAGERRAEALAEAMAHSGVRHVLVSAARRTQATAAPLARRLGLQAQVVGFEGGVAGHVAELTRQLRGLQGTVLVVGHSNTLPELLHALGGPRWPMLCESSYGQAWVLRPGTPGQVLQLRYGAPDPEREGPDCL</sequence>
<reference evidence="2" key="1">
    <citation type="submission" date="2020-12" db="EMBL/GenBank/DDBJ databases">
        <title>The genome sequence of Inhella sp. 1Y17.</title>
        <authorList>
            <person name="Liu Y."/>
        </authorList>
    </citation>
    <scope>NUCLEOTIDE SEQUENCE</scope>
    <source>
        <strain evidence="2">1Y17</strain>
    </source>
</reference>
<gene>
    <name evidence="2" type="ORF">I7X39_01740</name>
</gene>
<keyword evidence="1" id="KW-0732">Signal</keyword>
<dbReference type="EMBL" id="JAEDAK010000001">
    <property type="protein sequence ID" value="MBH9575617.1"/>
    <property type="molecule type" value="Genomic_DNA"/>
</dbReference>
<evidence type="ECO:0000313" key="2">
    <source>
        <dbReference type="EMBL" id="MBH9575617.1"/>
    </source>
</evidence>
<feature type="chain" id="PRO_5036815926" evidence="1">
    <location>
        <begin position="20"/>
        <end position="176"/>
    </location>
</feature>
<dbReference type="InterPro" id="IPR029033">
    <property type="entry name" value="His_PPase_superfam"/>
</dbReference>
<dbReference type="SUPFAM" id="SSF53254">
    <property type="entry name" value="Phosphoglycerate mutase-like"/>
    <property type="match status" value="1"/>
</dbReference>
<dbReference type="Gene3D" id="3.40.50.1240">
    <property type="entry name" value="Phosphoglycerate mutase-like"/>
    <property type="match status" value="1"/>
</dbReference>
<name>A0A931J3G7_9BURK</name>
<protein>
    <submittedName>
        <fullName evidence="2">Histidine phosphatase family protein</fullName>
    </submittedName>
</protein>
<comment type="caution">
    <text evidence="2">The sequence shown here is derived from an EMBL/GenBank/DDBJ whole genome shotgun (WGS) entry which is preliminary data.</text>
</comment>
<dbReference type="AlphaFoldDB" id="A0A931J3G7"/>
<dbReference type="SMART" id="SM00855">
    <property type="entry name" value="PGAM"/>
    <property type="match status" value="1"/>
</dbReference>
<organism evidence="2 3">
    <name type="scientific">Inhella proteolytica</name>
    <dbReference type="NCBI Taxonomy" id="2795029"/>
    <lineage>
        <taxon>Bacteria</taxon>
        <taxon>Pseudomonadati</taxon>
        <taxon>Pseudomonadota</taxon>
        <taxon>Betaproteobacteria</taxon>
        <taxon>Burkholderiales</taxon>
        <taxon>Sphaerotilaceae</taxon>
        <taxon>Inhella</taxon>
    </lineage>
</organism>
<dbReference type="Pfam" id="PF00300">
    <property type="entry name" value="His_Phos_1"/>
    <property type="match status" value="1"/>
</dbReference>
<feature type="signal peptide" evidence="1">
    <location>
        <begin position="1"/>
        <end position="19"/>
    </location>
</feature>
<evidence type="ECO:0000256" key="1">
    <source>
        <dbReference type="SAM" id="SignalP"/>
    </source>
</evidence>
<proteinExistence type="predicted"/>
<dbReference type="RefSeq" id="WP_198109224.1">
    <property type="nucleotide sequence ID" value="NZ_JAEDAK010000001.1"/>
</dbReference>
<accession>A0A931J3G7</accession>
<dbReference type="CDD" id="cd07067">
    <property type="entry name" value="HP_PGM_like"/>
    <property type="match status" value="1"/>
</dbReference>
<dbReference type="Proteomes" id="UP000613266">
    <property type="component" value="Unassembled WGS sequence"/>
</dbReference>
<keyword evidence="3" id="KW-1185">Reference proteome</keyword>
<evidence type="ECO:0000313" key="3">
    <source>
        <dbReference type="Proteomes" id="UP000613266"/>
    </source>
</evidence>